<dbReference type="Gene3D" id="3.40.190.290">
    <property type="match status" value="1"/>
</dbReference>
<evidence type="ECO:0000256" key="3">
    <source>
        <dbReference type="ARBA" id="ARBA00023125"/>
    </source>
</evidence>
<evidence type="ECO:0000313" key="6">
    <source>
        <dbReference type="EMBL" id="KLD64931.1"/>
    </source>
</evidence>
<evidence type="ECO:0000259" key="5">
    <source>
        <dbReference type="PROSITE" id="PS50931"/>
    </source>
</evidence>
<dbReference type="PROSITE" id="PS50931">
    <property type="entry name" value="HTH_LYSR"/>
    <property type="match status" value="2"/>
</dbReference>
<protein>
    <recommendedName>
        <fullName evidence="5">HTH lysR-type domain-containing protein</fullName>
    </recommendedName>
</protein>
<feature type="domain" description="HTH lysR-type" evidence="5">
    <location>
        <begin position="108"/>
        <end position="161"/>
    </location>
</feature>
<dbReference type="Pfam" id="PF03466">
    <property type="entry name" value="LysR_substrate"/>
    <property type="match status" value="1"/>
</dbReference>
<evidence type="ECO:0000313" key="7">
    <source>
        <dbReference type="Proteomes" id="UP000035481"/>
    </source>
</evidence>
<dbReference type="AlphaFoldDB" id="A0A0G9H612"/>
<dbReference type="EMBL" id="JPLA01000013">
    <property type="protein sequence ID" value="KLD64931.1"/>
    <property type="molecule type" value="Genomic_DNA"/>
</dbReference>
<reference evidence="6 7" key="1">
    <citation type="journal article" date="2015" name="Antonie Van Leeuwenhoek">
        <title>A phylogenomic and molecular marker based taxonomic framework for the order Xanthomonadales: proposal to transfer the families Algiphilaceae and Solimonadaceae to the order Nevskiales ord. nov. and to create a new family within the order Xanthomonadales, the family Rhodanobacteraceae fam. nov., containing the genus Rhodanobacter and its closest relatives.</title>
        <authorList>
            <person name="Naushad S."/>
            <person name="Adeolu M."/>
            <person name="Wong S."/>
            <person name="Sohail M."/>
            <person name="Schellhorn H.E."/>
            <person name="Gupta R.S."/>
        </authorList>
    </citation>
    <scope>NUCLEOTIDE SEQUENCE [LARGE SCALE GENOMIC DNA]</scope>
    <source>
        <strain evidence="6 7">DSM 16301</strain>
    </source>
</reference>
<dbReference type="PRINTS" id="PR00039">
    <property type="entry name" value="HTHLYSR"/>
</dbReference>
<dbReference type="InterPro" id="IPR036390">
    <property type="entry name" value="WH_DNA-bd_sf"/>
</dbReference>
<dbReference type="InterPro" id="IPR000847">
    <property type="entry name" value="LysR_HTH_N"/>
</dbReference>
<comment type="caution">
    <text evidence="6">The sequence shown here is derived from an EMBL/GenBank/DDBJ whole genome shotgun (WGS) entry which is preliminary data.</text>
</comment>
<dbReference type="PANTHER" id="PTHR30126">
    <property type="entry name" value="HTH-TYPE TRANSCRIPTIONAL REGULATOR"/>
    <property type="match status" value="1"/>
</dbReference>
<dbReference type="OrthoDB" id="9814165at2"/>
<comment type="similarity">
    <text evidence="1">Belongs to the LysR transcriptional regulatory family.</text>
</comment>
<dbReference type="PATRIC" id="fig|1440762.4.peg.511"/>
<dbReference type="GO" id="GO:0003700">
    <property type="term" value="F:DNA-binding transcription factor activity"/>
    <property type="evidence" value="ECO:0007669"/>
    <property type="project" value="InterPro"/>
</dbReference>
<proteinExistence type="inferred from homology"/>
<keyword evidence="4" id="KW-0804">Transcription</keyword>
<dbReference type="SUPFAM" id="SSF53850">
    <property type="entry name" value="Periplasmic binding protein-like II"/>
    <property type="match status" value="1"/>
</dbReference>
<dbReference type="InterPro" id="IPR036388">
    <property type="entry name" value="WH-like_DNA-bd_sf"/>
</dbReference>
<dbReference type="Gene3D" id="1.10.10.10">
    <property type="entry name" value="Winged helix-like DNA-binding domain superfamily/Winged helix DNA-binding domain"/>
    <property type="match status" value="2"/>
</dbReference>
<sequence>MDKIYALNLRHLDALSVIARAGSMSVAAELVSLSQPALTQAVGKLERNLEIRLFERQVDGTRPTISGRAWIIRVERALRYLTHGVRLVRRSARLAPLNQIERRISMVQLRALVAVVQCSSYATAAEQIALSQPAVYRAVRELQDALGAELLVRAGRVVRPTDLASRFVRFVRLMLAELRTGVDEIAAGKYGGGRISIGTLPMARAVFLPDLLARFAQEHPAASVDVREAPYGELLSSLRHGDIDLMIGGAMRHPAPANDVEQEGLFDDELFIVGNCAHPLRQQALVAIDDLLAYPWAVPAPGVPMRRNWETLFRVNGIEPPTPRIECSSVLVTRGLMLKGDWLSLMSMDQFLFERQAGALAEIPIEGGVLRRRIAMTRRSDWRPTPLQEQFATLAREMAAERTERADFRVRAEVSAPSDRWDIEDLH</sequence>
<accession>A0A0G9H612</accession>
<gene>
    <name evidence="6" type="ORF">Y882_05830</name>
</gene>
<feature type="domain" description="HTH lysR-type" evidence="5">
    <location>
        <begin position="7"/>
        <end position="64"/>
    </location>
</feature>
<dbReference type="Pfam" id="PF00126">
    <property type="entry name" value="HTH_1"/>
    <property type="match status" value="2"/>
</dbReference>
<evidence type="ECO:0000256" key="2">
    <source>
        <dbReference type="ARBA" id="ARBA00023015"/>
    </source>
</evidence>
<organism evidence="6 7">
    <name type="scientific">Dyella japonica DSM 16301</name>
    <dbReference type="NCBI Taxonomy" id="1440762"/>
    <lineage>
        <taxon>Bacteria</taxon>
        <taxon>Pseudomonadati</taxon>
        <taxon>Pseudomonadota</taxon>
        <taxon>Gammaproteobacteria</taxon>
        <taxon>Lysobacterales</taxon>
        <taxon>Rhodanobacteraceae</taxon>
        <taxon>Dyella</taxon>
    </lineage>
</organism>
<dbReference type="Proteomes" id="UP000035481">
    <property type="component" value="Unassembled WGS sequence"/>
</dbReference>
<dbReference type="PANTHER" id="PTHR30126:SF98">
    <property type="entry name" value="HTH-TYPE TRANSCRIPTIONAL ACTIVATOR BAUR"/>
    <property type="match status" value="1"/>
</dbReference>
<keyword evidence="3" id="KW-0238">DNA-binding</keyword>
<evidence type="ECO:0000256" key="4">
    <source>
        <dbReference type="ARBA" id="ARBA00023163"/>
    </source>
</evidence>
<dbReference type="SUPFAM" id="SSF46785">
    <property type="entry name" value="Winged helix' DNA-binding domain"/>
    <property type="match status" value="2"/>
</dbReference>
<dbReference type="STRING" id="1440762.Y882_05830"/>
<dbReference type="RefSeq" id="WP_046970912.1">
    <property type="nucleotide sequence ID" value="NZ_JPLA01000013.1"/>
</dbReference>
<name>A0A0G9H612_9GAMM</name>
<evidence type="ECO:0000256" key="1">
    <source>
        <dbReference type="ARBA" id="ARBA00009437"/>
    </source>
</evidence>
<keyword evidence="2" id="KW-0805">Transcription regulation</keyword>
<dbReference type="GO" id="GO:0000976">
    <property type="term" value="F:transcription cis-regulatory region binding"/>
    <property type="evidence" value="ECO:0007669"/>
    <property type="project" value="TreeGrafter"/>
</dbReference>
<dbReference type="InterPro" id="IPR005119">
    <property type="entry name" value="LysR_subst-bd"/>
</dbReference>